<dbReference type="AlphaFoldDB" id="A0A8J6TPL3"/>
<gene>
    <name evidence="2" type="ORF">H8D24_00165</name>
</gene>
<proteinExistence type="predicted"/>
<protein>
    <submittedName>
        <fullName evidence="2">Uncharacterized protein</fullName>
    </submittedName>
</protein>
<keyword evidence="1" id="KW-0472">Membrane</keyword>
<feature type="transmembrane region" description="Helical" evidence="1">
    <location>
        <begin position="49"/>
        <end position="69"/>
    </location>
</feature>
<keyword evidence="1" id="KW-1133">Transmembrane helix</keyword>
<accession>A0A8J6TPL3</accession>
<keyword evidence="1" id="KW-0812">Transmembrane</keyword>
<organism evidence="2 3">
    <name type="scientific">Candidatus Thiopontia autotrophica</name>
    <dbReference type="NCBI Taxonomy" id="2841688"/>
    <lineage>
        <taxon>Bacteria</taxon>
        <taxon>Pseudomonadati</taxon>
        <taxon>Pseudomonadota</taxon>
        <taxon>Gammaproteobacteria</taxon>
        <taxon>Candidatus Thiopontia</taxon>
    </lineage>
</organism>
<comment type="caution">
    <text evidence="2">The sequence shown here is derived from an EMBL/GenBank/DDBJ whole genome shotgun (WGS) entry which is preliminary data.</text>
</comment>
<evidence type="ECO:0000313" key="2">
    <source>
        <dbReference type="EMBL" id="MBC8518806.1"/>
    </source>
</evidence>
<name>A0A8J6TPL3_9GAMM</name>
<feature type="transmembrane region" description="Helical" evidence="1">
    <location>
        <begin position="7"/>
        <end position="29"/>
    </location>
</feature>
<evidence type="ECO:0000256" key="1">
    <source>
        <dbReference type="SAM" id="Phobius"/>
    </source>
</evidence>
<dbReference type="EMBL" id="JACNFK010000005">
    <property type="protein sequence ID" value="MBC8518806.1"/>
    <property type="molecule type" value="Genomic_DNA"/>
</dbReference>
<sequence>MALKKCALGVAWTSGLVSIAITFLLFTFFDPAEMVEMLQLNVDPGIFRMKAYAFMIALVWLVLAASVAMNCFYRSLRNSTCGCGPDEGNK</sequence>
<reference evidence="2 3" key="1">
    <citation type="submission" date="2020-08" db="EMBL/GenBank/DDBJ databases">
        <title>Bridging the membrane lipid divide: bacteria of the FCB group superphylum have the potential to synthesize archaeal ether lipids.</title>
        <authorList>
            <person name="Villanueva L."/>
            <person name="Von Meijenfeldt F.A.B."/>
            <person name="Westbye A.B."/>
            <person name="Yadav S."/>
            <person name="Hopmans E.C."/>
            <person name="Dutilh B.E."/>
            <person name="Sinninghe Damste J.S."/>
        </authorList>
    </citation>
    <scope>NUCLEOTIDE SEQUENCE [LARGE SCALE GENOMIC DNA]</scope>
    <source>
        <strain evidence="2">NIOZ-UU100</strain>
    </source>
</reference>
<dbReference type="Proteomes" id="UP000654401">
    <property type="component" value="Unassembled WGS sequence"/>
</dbReference>
<evidence type="ECO:0000313" key="3">
    <source>
        <dbReference type="Proteomes" id="UP000654401"/>
    </source>
</evidence>